<dbReference type="Pfam" id="PF00795">
    <property type="entry name" value="CN_hydrolase"/>
    <property type="match status" value="1"/>
</dbReference>
<feature type="domain" description="CN hydrolase" evidence="2">
    <location>
        <begin position="1"/>
        <end position="238"/>
    </location>
</feature>
<dbReference type="RefSeq" id="WP_009384247.1">
    <property type="nucleotide sequence ID" value="NZ_AMSQ01000017.1"/>
</dbReference>
<dbReference type="STRING" id="1229783.C273_09342"/>
<dbReference type="GO" id="GO:0016787">
    <property type="term" value="F:hydrolase activity"/>
    <property type="evidence" value="ECO:0007669"/>
    <property type="project" value="UniProtKB-KW"/>
</dbReference>
<sequence>MKVQLFQFKIEAAQFELNKEKIKDLFESKLDAQTEVVVLPEMWNNGYALEALDELADENLQESKAFIAQLAQMHNVTIVAGSVANKVDGHIYNTSFTVNSDGEILNQYDKIHLVPMLDEPKFLTGGTKMPQTFQLKEDVHASQIVCYDLRFPELNRSVAQHAAITFYVAQWPLARIDHWIKLLQARAIENNMYVVGCNACGEALGTTYGGNSCIINPNGDIVKSLDTNEGHIVETLNLSEVERQRQQIPVLDNLRNDLY</sequence>
<dbReference type="PROSITE" id="PS50263">
    <property type="entry name" value="CN_HYDROLASE"/>
    <property type="match status" value="1"/>
</dbReference>
<proteinExistence type="inferred from homology"/>
<organism evidence="3 4">
    <name type="scientific">Staphylococcus massiliensis S46</name>
    <dbReference type="NCBI Taxonomy" id="1229783"/>
    <lineage>
        <taxon>Bacteria</taxon>
        <taxon>Bacillati</taxon>
        <taxon>Bacillota</taxon>
        <taxon>Bacilli</taxon>
        <taxon>Bacillales</taxon>
        <taxon>Staphylococcaceae</taxon>
        <taxon>Staphylococcus</taxon>
    </lineage>
</organism>
<keyword evidence="3" id="KW-0378">Hydrolase</keyword>
<comment type="similarity">
    <text evidence="1">Belongs to the carbon-nitrogen hydrolase superfamily. NIT1/NIT2 family.</text>
</comment>
<protein>
    <submittedName>
        <fullName evidence="3">Hydrolase</fullName>
    </submittedName>
</protein>
<dbReference type="PATRIC" id="fig|1229783.3.peg.1864"/>
<dbReference type="CDD" id="cd07583">
    <property type="entry name" value="nitrilase_5"/>
    <property type="match status" value="1"/>
</dbReference>
<dbReference type="eggNOG" id="COG0388">
    <property type="taxonomic scope" value="Bacteria"/>
</dbReference>
<dbReference type="EMBL" id="AMSQ01000017">
    <property type="protein sequence ID" value="EKU46401.1"/>
    <property type="molecule type" value="Genomic_DNA"/>
</dbReference>
<dbReference type="InterPro" id="IPR003010">
    <property type="entry name" value="C-N_Hydrolase"/>
</dbReference>
<gene>
    <name evidence="3" type="ORF">C273_09342</name>
</gene>
<dbReference type="OrthoDB" id="9811121at2"/>
<dbReference type="AlphaFoldDB" id="K9AK60"/>
<dbReference type="Proteomes" id="UP000009885">
    <property type="component" value="Unassembled WGS sequence"/>
</dbReference>
<accession>K9AK60</accession>
<evidence type="ECO:0000259" key="2">
    <source>
        <dbReference type="PROSITE" id="PS50263"/>
    </source>
</evidence>
<evidence type="ECO:0000313" key="4">
    <source>
        <dbReference type="Proteomes" id="UP000009885"/>
    </source>
</evidence>
<dbReference type="Gene3D" id="3.60.110.10">
    <property type="entry name" value="Carbon-nitrogen hydrolase"/>
    <property type="match status" value="1"/>
</dbReference>
<dbReference type="PANTHER" id="PTHR23088:SF27">
    <property type="entry name" value="DEAMINATED GLUTATHIONE AMIDASE"/>
    <property type="match status" value="1"/>
</dbReference>
<dbReference type="InterPro" id="IPR036526">
    <property type="entry name" value="C-N_Hydrolase_sf"/>
</dbReference>
<reference evidence="3 4" key="1">
    <citation type="journal article" date="2013" name="Genome Announc.">
        <title>Genome Sequence of Staphylococcus massiliensis Strain S46, Isolated from the Surface of Healthy Human Skin.</title>
        <authorList>
            <person name="Srivastav R."/>
            <person name="Singh A."/>
            <person name="Jangir P.K."/>
            <person name="Kumari C."/>
            <person name="Muduli S."/>
            <person name="Sharma R."/>
        </authorList>
    </citation>
    <scope>NUCLEOTIDE SEQUENCE [LARGE SCALE GENOMIC DNA]</scope>
    <source>
        <strain evidence="3 4">S46</strain>
    </source>
</reference>
<dbReference type="SUPFAM" id="SSF56317">
    <property type="entry name" value="Carbon-nitrogen hydrolase"/>
    <property type="match status" value="1"/>
</dbReference>
<evidence type="ECO:0000256" key="1">
    <source>
        <dbReference type="ARBA" id="ARBA00010613"/>
    </source>
</evidence>
<evidence type="ECO:0000313" key="3">
    <source>
        <dbReference type="EMBL" id="EKU46401.1"/>
    </source>
</evidence>
<comment type="caution">
    <text evidence="3">The sequence shown here is derived from an EMBL/GenBank/DDBJ whole genome shotgun (WGS) entry which is preliminary data.</text>
</comment>
<keyword evidence="4" id="KW-1185">Reference proteome</keyword>
<name>K9AK60_9STAP</name>
<dbReference type="PANTHER" id="PTHR23088">
    <property type="entry name" value="NITRILASE-RELATED"/>
    <property type="match status" value="1"/>
</dbReference>